<evidence type="ECO:0000313" key="2">
    <source>
        <dbReference type="EMBL" id="GAH07571.1"/>
    </source>
</evidence>
<evidence type="ECO:0008006" key="3">
    <source>
        <dbReference type="Google" id="ProtNLM"/>
    </source>
</evidence>
<proteinExistence type="predicted"/>
<name>X1CGZ7_9ZZZZ</name>
<reference evidence="2" key="1">
    <citation type="journal article" date="2014" name="Front. Microbiol.">
        <title>High frequency of phylogenetically diverse reductive dehalogenase-homologous genes in deep subseafloor sedimentary metagenomes.</title>
        <authorList>
            <person name="Kawai M."/>
            <person name="Futagami T."/>
            <person name="Toyoda A."/>
            <person name="Takaki Y."/>
            <person name="Nishi S."/>
            <person name="Hori S."/>
            <person name="Arai W."/>
            <person name="Tsubouchi T."/>
            <person name="Morono Y."/>
            <person name="Uchiyama I."/>
            <person name="Ito T."/>
            <person name="Fujiyama A."/>
            <person name="Inagaki F."/>
            <person name="Takami H."/>
        </authorList>
    </citation>
    <scope>NUCLEOTIDE SEQUENCE</scope>
    <source>
        <strain evidence="2">Expedition CK06-06</strain>
    </source>
</reference>
<sequence>MKIIKKIFNLIKEYYKFILITALIYLLFEIFNGSIPIAPRLFTRYYMQIIMFCLINIMMTVSLNLINGF</sequence>
<comment type="caution">
    <text evidence="2">The sequence shown here is derived from an EMBL/GenBank/DDBJ whole genome shotgun (WGS) entry which is preliminary data.</text>
</comment>
<keyword evidence="1" id="KW-1133">Transmembrane helix</keyword>
<gene>
    <name evidence="2" type="ORF">S01H4_57486</name>
</gene>
<accession>X1CGZ7</accession>
<feature type="transmembrane region" description="Helical" evidence="1">
    <location>
        <begin position="14"/>
        <end position="33"/>
    </location>
</feature>
<feature type="transmembrane region" description="Helical" evidence="1">
    <location>
        <begin position="45"/>
        <end position="66"/>
    </location>
</feature>
<feature type="non-terminal residue" evidence="2">
    <location>
        <position position="69"/>
    </location>
</feature>
<organism evidence="2">
    <name type="scientific">marine sediment metagenome</name>
    <dbReference type="NCBI Taxonomy" id="412755"/>
    <lineage>
        <taxon>unclassified sequences</taxon>
        <taxon>metagenomes</taxon>
        <taxon>ecological metagenomes</taxon>
    </lineage>
</organism>
<keyword evidence="1" id="KW-0472">Membrane</keyword>
<dbReference type="EMBL" id="BART01033455">
    <property type="protein sequence ID" value="GAH07571.1"/>
    <property type="molecule type" value="Genomic_DNA"/>
</dbReference>
<protein>
    <recommendedName>
        <fullName evidence="3">ABC-2 type transporter domain-containing protein</fullName>
    </recommendedName>
</protein>
<evidence type="ECO:0000256" key="1">
    <source>
        <dbReference type="SAM" id="Phobius"/>
    </source>
</evidence>
<keyword evidence="1" id="KW-0812">Transmembrane</keyword>
<dbReference type="AlphaFoldDB" id="X1CGZ7"/>